<dbReference type="STRING" id="35608.A0A2U1LJ24"/>
<dbReference type="OrthoDB" id="671172at2759"/>
<protein>
    <submittedName>
        <fullName evidence="2">F-box family protein</fullName>
    </submittedName>
</protein>
<evidence type="ECO:0000313" key="3">
    <source>
        <dbReference type="Proteomes" id="UP000245207"/>
    </source>
</evidence>
<sequence length="343" mass="38358">MSATTTSAPHAASISSLHNDIIESHIMTRLDGQTLASISCANTTLNSMLETNQRLWLDVCHSTWPSTTNELVSEIISTFSSDGYGPRVFFSESFPLASPDPTTSTSSSISSSHHNKAATWMPSRLISAVDVYYQNNLIFTKIEETETISSWFQCSPFRIDLLDPKDVVPTEIPHPDAEHTCTTLFNNMTLSWILIDPISKHAVNLSSHKPVSVQRHWLSGEVQIRFASVLVGGAHELVRCVIVVNCGKSEGGEMQVRELSLEIEDMDGKHLHGKDSLEILQRVMEGKRGNGVKREKEARKRCKKFEEMKIERKERKLRVEGTLDTLSVIFGLSVFASLFFIFC</sequence>
<evidence type="ECO:0000313" key="2">
    <source>
        <dbReference type="EMBL" id="PWA48998.1"/>
    </source>
</evidence>
<proteinExistence type="predicted"/>
<keyword evidence="1" id="KW-0812">Transmembrane</keyword>
<dbReference type="InterPro" id="IPR045283">
    <property type="entry name" value="AT3G44326-like"/>
</dbReference>
<dbReference type="EMBL" id="PKPP01009125">
    <property type="protein sequence ID" value="PWA48998.1"/>
    <property type="molecule type" value="Genomic_DNA"/>
</dbReference>
<dbReference type="InterPro" id="IPR036047">
    <property type="entry name" value="F-box-like_dom_sf"/>
</dbReference>
<organism evidence="2 3">
    <name type="scientific">Artemisia annua</name>
    <name type="common">Sweet wormwood</name>
    <dbReference type="NCBI Taxonomy" id="35608"/>
    <lineage>
        <taxon>Eukaryota</taxon>
        <taxon>Viridiplantae</taxon>
        <taxon>Streptophyta</taxon>
        <taxon>Embryophyta</taxon>
        <taxon>Tracheophyta</taxon>
        <taxon>Spermatophyta</taxon>
        <taxon>Magnoliopsida</taxon>
        <taxon>eudicotyledons</taxon>
        <taxon>Gunneridae</taxon>
        <taxon>Pentapetalae</taxon>
        <taxon>asterids</taxon>
        <taxon>campanulids</taxon>
        <taxon>Asterales</taxon>
        <taxon>Asteraceae</taxon>
        <taxon>Asteroideae</taxon>
        <taxon>Anthemideae</taxon>
        <taxon>Artemisiinae</taxon>
        <taxon>Artemisia</taxon>
    </lineage>
</organism>
<reference evidence="2 3" key="1">
    <citation type="journal article" date="2018" name="Mol. Plant">
        <title>The genome of Artemisia annua provides insight into the evolution of Asteraceae family and artemisinin biosynthesis.</title>
        <authorList>
            <person name="Shen Q."/>
            <person name="Zhang L."/>
            <person name="Liao Z."/>
            <person name="Wang S."/>
            <person name="Yan T."/>
            <person name="Shi P."/>
            <person name="Liu M."/>
            <person name="Fu X."/>
            <person name="Pan Q."/>
            <person name="Wang Y."/>
            <person name="Lv Z."/>
            <person name="Lu X."/>
            <person name="Zhang F."/>
            <person name="Jiang W."/>
            <person name="Ma Y."/>
            <person name="Chen M."/>
            <person name="Hao X."/>
            <person name="Li L."/>
            <person name="Tang Y."/>
            <person name="Lv G."/>
            <person name="Zhou Y."/>
            <person name="Sun X."/>
            <person name="Brodelius P.E."/>
            <person name="Rose J.K.C."/>
            <person name="Tang K."/>
        </authorList>
    </citation>
    <scope>NUCLEOTIDE SEQUENCE [LARGE SCALE GENOMIC DNA]</scope>
    <source>
        <strain evidence="3">cv. Huhao1</strain>
        <tissue evidence="2">Leaf</tissue>
    </source>
</reference>
<feature type="transmembrane region" description="Helical" evidence="1">
    <location>
        <begin position="322"/>
        <end position="342"/>
    </location>
</feature>
<keyword evidence="3" id="KW-1185">Reference proteome</keyword>
<comment type="caution">
    <text evidence="2">The sequence shown here is derived from an EMBL/GenBank/DDBJ whole genome shotgun (WGS) entry which is preliminary data.</text>
</comment>
<dbReference type="PANTHER" id="PTHR33736">
    <property type="entry name" value="F-BOX PROTEIN-RELATED"/>
    <property type="match status" value="1"/>
</dbReference>
<evidence type="ECO:0000256" key="1">
    <source>
        <dbReference type="SAM" id="Phobius"/>
    </source>
</evidence>
<dbReference type="PANTHER" id="PTHR33736:SF13">
    <property type="entry name" value="OS11G0155100 PROTEIN"/>
    <property type="match status" value="1"/>
</dbReference>
<keyword evidence="1" id="KW-0472">Membrane</keyword>
<dbReference type="SUPFAM" id="SSF81383">
    <property type="entry name" value="F-box domain"/>
    <property type="match status" value="1"/>
</dbReference>
<keyword evidence="1" id="KW-1133">Transmembrane helix</keyword>
<name>A0A2U1LJ24_ARTAN</name>
<gene>
    <name evidence="2" type="ORF">CTI12_AA485990</name>
</gene>
<accession>A0A2U1LJ24</accession>
<dbReference type="AlphaFoldDB" id="A0A2U1LJ24"/>
<dbReference type="Proteomes" id="UP000245207">
    <property type="component" value="Unassembled WGS sequence"/>
</dbReference>